<dbReference type="CDD" id="cd20261">
    <property type="entry name" value="Complex1_LYR_LYRM1"/>
    <property type="match status" value="1"/>
</dbReference>
<name>A0AAW1ATV1_CROAD</name>
<accession>A0AAW1ATV1</accession>
<dbReference type="AlphaFoldDB" id="A0AAW1ATV1"/>
<comment type="similarity">
    <text evidence="1">Belongs to the complex I LYR family.</text>
</comment>
<feature type="domain" description="Complex 1 LYR protein" evidence="3">
    <location>
        <begin position="157"/>
        <end position="222"/>
    </location>
</feature>
<gene>
    <name evidence="4" type="ORF">NXF25_016434</name>
</gene>
<protein>
    <submittedName>
        <fullName evidence="4">LYR motif-containing protein 1</fullName>
    </submittedName>
</protein>
<sequence>MDRYHWGGPQRAPLPARKVGSELAVAEGRREEGGQRWRKGALACPTPTRTGRETVQFAYPSPPPALLSDQSAHSGSASCITSGRTRFHALDAARSVRARGLAAGRGYFPPPLVFVVSEGESEKVRGDERGERSGCPKGEGNIPKRGGTAEMTPVTRQEVLSLYRKVFRIAKTWQSASGQIKETEKEKQYIISEAKTLFRKNRNLTDPELIKQCVEECKARIELGLHYRNPYPRPIHLPPMGLALPQARAFRHQEKLRKISKPVYLKSHDEIS</sequence>
<evidence type="ECO:0000313" key="5">
    <source>
        <dbReference type="Proteomes" id="UP001474421"/>
    </source>
</evidence>
<evidence type="ECO:0000256" key="2">
    <source>
        <dbReference type="SAM" id="MobiDB-lite"/>
    </source>
</evidence>
<keyword evidence="5" id="KW-1185">Reference proteome</keyword>
<organism evidence="4 5">
    <name type="scientific">Crotalus adamanteus</name>
    <name type="common">Eastern diamondback rattlesnake</name>
    <dbReference type="NCBI Taxonomy" id="8729"/>
    <lineage>
        <taxon>Eukaryota</taxon>
        <taxon>Metazoa</taxon>
        <taxon>Chordata</taxon>
        <taxon>Craniata</taxon>
        <taxon>Vertebrata</taxon>
        <taxon>Euteleostomi</taxon>
        <taxon>Lepidosauria</taxon>
        <taxon>Squamata</taxon>
        <taxon>Bifurcata</taxon>
        <taxon>Unidentata</taxon>
        <taxon>Episquamata</taxon>
        <taxon>Toxicofera</taxon>
        <taxon>Serpentes</taxon>
        <taxon>Colubroidea</taxon>
        <taxon>Viperidae</taxon>
        <taxon>Crotalinae</taxon>
        <taxon>Crotalus</taxon>
    </lineage>
</organism>
<feature type="region of interest" description="Disordered" evidence="2">
    <location>
        <begin position="123"/>
        <end position="149"/>
    </location>
</feature>
<dbReference type="GO" id="GO:0005739">
    <property type="term" value="C:mitochondrion"/>
    <property type="evidence" value="ECO:0007669"/>
    <property type="project" value="TreeGrafter"/>
</dbReference>
<dbReference type="InterPro" id="IPR045294">
    <property type="entry name" value="Complex1_LYR_LYRM1"/>
</dbReference>
<feature type="region of interest" description="Disordered" evidence="2">
    <location>
        <begin position="1"/>
        <end position="20"/>
    </location>
</feature>
<dbReference type="PANTHER" id="PTHR14273:SF0">
    <property type="entry name" value="LYR MOTIF-CONTAINING PROTEIN 1"/>
    <property type="match status" value="1"/>
</dbReference>
<proteinExistence type="inferred from homology"/>
<reference evidence="4 5" key="1">
    <citation type="journal article" date="2024" name="Proc. Natl. Acad. Sci. U.S.A.">
        <title>The genetic regulatory architecture and epigenomic basis for age-related changes in rattlesnake venom.</title>
        <authorList>
            <person name="Hogan M.P."/>
            <person name="Holding M.L."/>
            <person name="Nystrom G.S."/>
            <person name="Colston T.J."/>
            <person name="Bartlett D.A."/>
            <person name="Mason A.J."/>
            <person name="Ellsworth S.A."/>
            <person name="Rautsaw R.M."/>
            <person name="Lawrence K.C."/>
            <person name="Strickland J.L."/>
            <person name="He B."/>
            <person name="Fraser P."/>
            <person name="Margres M.J."/>
            <person name="Gilbert D.M."/>
            <person name="Gibbs H.L."/>
            <person name="Parkinson C.L."/>
            <person name="Rokyta D.R."/>
        </authorList>
    </citation>
    <scope>NUCLEOTIDE SEQUENCE [LARGE SCALE GENOMIC DNA]</scope>
    <source>
        <strain evidence="4">DRR0105</strain>
    </source>
</reference>
<dbReference type="Proteomes" id="UP001474421">
    <property type="component" value="Unassembled WGS sequence"/>
</dbReference>
<evidence type="ECO:0000256" key="1">
    <source>
        <dbReference type="ARBA" id="ARBA00009508"/>
    </source>
</evidence>
<dbReference type="InterPro" id="IPR040330">
    <property type="entry name" value="LYRM1"/>
</dbReference>
<dbReference type="Pfam" id="PF05347">
    <property type="entry name" value="Complex1_LYR"/>
    <property type="match status" value="1"/>
</dbReference>
<dbReference type="InterPro" id="IPR008011">
    <property type="entry name" value="Complex1_LYR_dom"/>
</dbReference>
<evidence type="ECO:0000313" key="4">
    <source>
        <dbReference type="EMBL" id="KAK9393172.1"/>
    </source>
</evidence>
<dbReference type="EMBL" id="JAOTOJ010000014">
    <property type="protein sequence ID" value="KAK9393172.1"/>
    <property type="molecule type" value="Genomic_DNA"/>
</dbReference>
<comment type="caution">
    <text evidence="4">The sequence shown here is derived from an EMBL/GenBank/DDBJ whole genome shotgun (WGS) entry which is preliminary data.</text>
</comment>
<feature type="compositionally biased region" description="Basic and acidic residues" evidence="2">
    <location>
        <begin position="123"/>
        <end position="134"/>
    </location>
</feature>
<evidence type="ECO:0000259" key="3">
    <source>
        <dbReference type="Pfam" id="PF05347"/>
    </source>
</evidence>
<dbReference type="PANTHER" id="PTHR14273">
    <property type="entry name" value="LYR MOTIF-CONTAINING PROTEIN 1"/>
    <property type="match status" value="1"/>
</dbReference>